<dbReference type="SUPFAM" id="SSF51905">
    <property type="entry name" value="FAD/NAD(P)-binding domain"/>
    <property type="match status" value="1"/>
</dbReference>
<dbReference type="PRINTS" id="PR00469">
    <property type="entry name" value="PNDRDTASEII"/>
</dbReference>
<evidence type="ECO:0000256" key="1">
    <source>
        <dbReference type="ARBA" id="ARBA00009183"/>
    </source>
</evidence>
<keyword evidence="2" id="KW-0285">Flavoprotein</keyword>
<comment type="caution">
    <text evidence="5">The sequence shown here is derived from an EMBL/GenBank/DDBJ whole genome shotgun (WGS) entry which is preliminary data.</text>
</comment>
<evidence type="ECO:0000256" key="4">
    <source>
        <dbReference type="ARBA" id="ARBA00023002"/>
    </source>
</evidence>
<dbReference type="Gene3D" id="3.50.50.60">
    <property type="entry name" value="FAD/NAD(P)-binding domain"/>
    <property type="match status" value="1"/>
</dbReference>
<evidence type="ECO:0008006" key="7">
    <source>
        <dbReference type="Google" id="ProtNLM"/>
    </source>
</evidence>
<comment type="similarity">
    <text evidence="1">Belongs to the FMO family.</text>
</comment>
<sequence length="520" mass="58339">MEATSLIQRFFSHPIFFLFEVVQFLWDKLLSPSPPPPSAKLRGPKIAIIGAGVTGVSAAAYCVGHGIDCTIFEAGDRNSLGGIWSKVNDKSGLQIHGFMYTFHPSVKWSQGYPDRPQIVRQVTELWERYGLGKRTRFDTHVSQVYKDESGRWIINDPSLGRFDGIIAAVGTCGEPKAPYKPGQESFDGKIHHSSKLDGKSAKGKRVIVIGGGASAVEALEHAVAEEAKETIVLARSEKWILPRNPLVHLLLIMNVFGRETIFSWVPEWLLRTFFYRELKEISPPPGSLGLFTETPMSSDNVLAHVRSGKAKWLRGDIVRFEENGIKFNHRAYGVPKDGPGHERFIDGDVVIMATGFKRPSLSFLPSDCFDAPYTPPNWYLQAFPPGHMDVCGLNCTYVNAIASAGCYHIGIYTRLLLMYLMDPLSRPQERTMKVWVDLMHWFKAGAPGGAFDFFTYSEMMCWFAFTMLANPFRWKWALFIFGGVGMSFPMAVVQLETWMCRFLGVKAGKTHEEEKINGYA</sequence>
<organism evidence="5 6">
    <name type="scientific">Phyllosticta capitalensis</name>
    <dbReference type="NCBI Taxonomy" id="121624"/>
    <lineage>
        <taxon>Eukaryota</taxon>
        <taxon>Fungi</taxon>
        <taxon>Dikarya</taxon>
        <taxon>Ascomycota</taxon>
        <taxon>Pezizomycotina</taxon>
        <taxon>Dothideomycetes</taxon>
        <taxon>Dothideomycetes incertae sedis</taxon>
        <taxon>Botryosphaeriales</taxon>
        <taxon>Phyllostictaceae</taxon>
        <taxon>Phyllosticta</taxon>
    </lineage>
</organism>
<dbReference type="PRINTS" id="PR00368">
    <property type="entry name" value="FADPNR"/>
</dbReference>
<proteinExistence type="inferred from homology"/>
<keyword evidence="6" id="KW-1185">Reference proteome</keyword>
<protein>
    <recommendedName>
        <fullName evidence="7">FAD/NAD(P)-binding domain-containing protein</fullName>
    </recommendedName>
</protein>
<keyword evidence="4" id="KW-0560">Oxidoreductase</keyword>
<gene>
    <name evidence="5" type="ORF">HDK90DRAFT_57615</name>
</gene>
<keyword evidence="3" id="KW-0274">FAD</keyword>
<dbReference type="Proteomes" id="UP001492380">
    <property type="component" value="Unassembled WGS sequence"/>
</dbReference>
<reference evidence="5 6" key="1">
    <citation type="submission" date="2024-04" db="EMBL/GenBank/DDBJ databases">
        <title>Phyllosticta paracitricarpa is synonymous to the EU quarantine fungus P. citricarpa based on phylogenomic analyses.</title>
        <authorList>
            <consortium name="Lawrence Berkeley National Laboratory"/>
            <person name="Van Ingen-Buijs V.A."/>
            <person name="Van Westerhoven A.C."/>
            <person name="Haridas S."/>
            <person name="Skiadas P."/>
            <person name="Martin F."/>
            <person name="Groenewald J.Z."/>
            <person name="Crous P.W."/>
            <person name="Seidl M.F."/>
        </authorList>
    </citation>
    <scope>NUCLEOTIDE SEQUENCE [LARGE SCALE GENOMIC DNA]</scope>
    <source>
        <strain evidence="5 6">CBS 123374</strain>
    </source>
</reference>
<evidence type="ECO:0000313" key="5">
    <source>
        <dbReference type="EMBL" id="KAK8227374.1"/>
    </source>
</evidence>
<accession>A0ABR1YEZ3</accession>
<dbReference type="SUPFAM" id="SSF51735">
    <property type="entry name" value="NAD(P)-binding Rossmann-fold domains"/>
    <property type="match status" value="1"/>
</dbReference>
<evidence type="ECO:0000256" key="2">
    <source>
        <dbReference type="ARBA" id="ARBA00022630"/>
    </source>
</evidence>
<dbReference type="InterPro" id="IPR036291">
    <property type="entry name" value="NAD(P)-bd_dom_sf"/>
</dbReference>
<evidence type="ECO:0000256" key="3">
    <source>
        <dbReference type="ARBA" id="ARBA00022827"/>
    </source>
</evidence>
<dbReference type="EMBL" id="JBBWRZ010000010">
    <property type="protein sequence ID" value="KAK8227374.1"/>
    <property type="molecule type" value="Genomic_DNA"/>
</dbReference>
<dbReference type="Pfam" id="PF00743">
    <property type="entry name" value="FMO-like"/>
    <property type="match status" value="1"/>
</dbReference>
<dbReference type="PANTHER" id="PTHR23023">
    <property type="entry name" value="DIMETHYLANILINE MONOOXYGENASE"/>
    <property type="match status" value="1"/>
</dbReference>
<dbReference type="InterPro" id="IPR050346">
    <property type="entry name" value="FMO-like"/>
</dbReference>
<dbReference type="InterPro" id="IPR036188">
    <property type="entry name" value="FAD/NAD-bd_sf"/>
</dbReference>
<dbReference type="InterPro" id="IPR020946">
    <property type="entry name" value="Flavin_mOase-like"/>
</dbReference>
<evidence type="ECO:0000313" key="6">
    <source>
        <dbReference type="Proteomes" id="UP001492380"/>
    </source>
</evidence>
<name>A0ABR1YEZ3_9PEZI</name>